<evidence type="ECO:0000313" key="3">
    <source>
        <dbReference type="Proteomes" id="UP000526125"/>
    </source>
</evidence>
<dbReference type="RefSeq" id="WP_175393959.1">
    <property type="nucleotide sequence ID" value="NZ_JABMCB010000121.1"/>
</dbReference>
<gene>
    <name evidence="2" type="ORF">HP552_01590</name>
</gene>
<reference evidence="2 3" key="1">
    <citation type="submission" date="2020-05" db="EMBL/GenBank/DDBJ databases">
        <title>Genome Sequencing of Type Strains.</title>
        <authorList>
            <person name="Lemaire J.F."/>
            <person name="Inderbitzin P."/>
            <person name="Gregorio O.A."/>
            <person name="Collins S.B."/>
            <person name="Wespe N."/>
            <person name="Knight-Connoni V."/>
        </authorList>
    </citation>
    <scope>NUCLEOTIDE SEQUENCE [LARGE SCALE GENOMIC DNA]</scope>
    <source>
        <strain evidence="2 3">LMG 21957</strain>
    </source>
</reference>
<proteinExistence type="predicted"/>
<dbReference type="EMBL" id="JABMCB010000121">
    <property type="protein sequence ID" value="NUU73974.1"/>
    <property type="molecule type" value="Genomic_DNA"/>
</dbReference>
<feature type="transmembrane region" description="Helical" evidence="1">
    <location>
        <begin position="38"/>
        <end position="56"/>
    </location>
</feature>
<sequence>MDELYVLLFLIGMIVSITFLGMATFAYKKGSGRAKRRYIVSGVFAIIAVLGILGIARGLPDKDTLETAETTSAKVDYNNVAITVDDQFQKYIQELEPFELSSVDVINNFHDNKIDRLSAYEKIRDMKDRYTVASMEINRVSIPEDLPEELKNDLEKLQMDIATNYFTRSEAMKHFLNYIDSGKISDIDKMNQQLEASASFAREIKLNYGLFYSKVGLPPTEE</sequence>
<keyword evidence="1" id="KW-0812">Transmembrane</keyword>
<accession>A0A7Y6ETS5</accession>
<feature type="transmembrane region" description="Helical" evidence="1">
    <location>
        <begin position="6"/>
        <end position="26"/>
    </location>
</feature>
<name>A0A7Y6ETS5_9BACL</name>
<keyword evidence="1" id="KW-1133">Transmembrane helix</keyword>
<dbReference type="AlphaFoldDB" id="A0A7Y6ETS5"/>
<keyword evidence="3" id="KW-1185">Reference proteome</keyword>
<dbReference type="Proteomes" id="UP000526125">
    <property type="component" value="Unassembled WGS sequence"/>
</dbReference>
<protein>
    <submittedName>
        <fullName evidence="2">Uncharacterized protein</fullName>
    </submittedName>
</protein>
<organism evidence="2 3">
    <name type="scientific">Paenibacillus xylanilyticus</name>
    <dbReference type="NCBI Taxonomy" id="248903"/>
    <lineage>
        <taxon>Bacteria</taxon>
        <taxon>Bacillati</taxon>
        <taxon>Bacillota</taxon>
        <taxon>Bacilli</taxon>
        <taxon>Bacillales</taxon>
        <taxon>Paenibacillaceae</taxon>
        <taxon>Paenibacillus</taxon>
    </lineage>
</organism>
<evidence type="ECO:0000313" key="2">
    <source>
        <dbReference type="EMBL" id="NUU73974.1"/>
    </source>
</evidence>
<comment type="caution">
    <text evidence="2">The sequence shown here is derived from an EMBL/GenBank/DDBJ whole genome shotgun (WGS) entry which is preliminary data.</text>
</comment>
<keyword evidence="1" id="KW-0472">Membrane</keyword>
<evidence type="ECO:0000256" key="1">
    <source>
        <dbReference type="SAM" id="Phobius"/>
    </source>
</evidence>